<keyword evidence="1" id="KW-1133">Transmembrane helix</keyword>
<protein>
    <submittedName>
        <fullName evidence="2">Uncharacterized protein</fullName>
    </submittedName>
</protein>
<evidence type="ECO:0000256" key="1">
    <source>
        <dbReference type="SAM" id="Phobius"/>
    </source>
</evidence>
<evidence type="ECO:0000313" key="2">
    <source>
        <dbReference type="EMBL" id="JAI08204.1"/>
    </source>
</evidence>
<organism evidence="2">
    <name type="scientific">Anguilla anguilla</name>
    <name type="common">European freshwater eel</name>
    <name type="synonym">Muraena anguilla</name>
    <dbReference type="NCBI Taxonomy" id="7936"/>
    <lineage>
        <taxon>Eukaryota</taxon>
        <taxon>Metazoa</taxon>
        <taxon>Chordata</taxon>
        <taxon>Craniata</taxon>
        <taxon>Vertebrata</taxon>
        <taxon>Euteleostomi</taxon>
        <taxon>Actinopterygii</taxon>
        <taxon>Neopterygii</taxon>
        <taxon>Teleostei</taxon>
        <taxon>Anguilliformes</taxon>
        <taxon>Anguillidae</taxon>
        <taxon>Anguilla</taxon>
    </lineage>
</organism>
<reference evidence="2" key="2">
    <citation type="journal article" date="2015" name="Fish Shellfish Immunol.">
        <title>Early steps in the European eel (Anguilla anguilla)-Vibrio vulnificus interaction in the gills: Role of the RtxA13 toxin.</title>
        <authorList>
            <person name="Callol A."/>
            <person name="Pajuelo D."/>
            <person name="Ebbesson L."/>
            <person name="Teles M."/>
            <person name="MacKenzie S."/>
            <person name="Amaro C."/>
        </authorList>
    </citation>
    <scope>NUCLEOTIDE SEQUENCE</scope>
</reference>
<dbReference type="AlphaFoldDB" id="A0A0E9Y2B0"/>
<feature type="transmembrane region" description="Helical" evidence="1">
    <location>
        <begin position="21"/>
        <end position="45"/>
    </location>
</feature>
<keyword evidence="1" id="KW-0812">Transmembrane</keyword>
<reference evidence="2" key="1">
    <citation type="submission" date="2014-11" db="EMBL/GenBank/DDBJ databases">
        <authorList>
            <person name="Amaro Gonzalez C."/>
        </authorList>
    </citation>
    <scope>NUCLEOTIDE SEQUENCE</scope>
</reference>
<accession>A0A0E9Y2B0</accession>
<sequence>MKPVSKVISRIDMVASLSDRYVISIVSLYVSRTFSSVACGSFFSFTSNSKFLHSGSFSSGKLLYIVITKRVPSPVPVAVTVTFTSG</sequence>
<name>A0A0E9Y2B0_ANGAN</name>
<dbReference type="EMBL" id="GBXM01000374">
    <property type="protein sequence ID" value="JAI08204.1"/>
    <property type="molecule type" value="Transcribed_RNA"/>
</dbReference>
<proteinExistence type="predicted"/>
<keyword evidence="1" id="KW-0472">Membrane</keyword>